<feature type="region of interest" description="Disordered" evidence="3">
    <location>
        <begin position="491"/>
        <end position="570"/>
    </location>
</feature>
<dbReference type="PROSITE" id="PS51846">
    <property type="entry name" value="CNNM"/>
    <property type="match status" value="1"/>
</dbReference>
<dbReference type="Proteomes" id="UP001642484">
    <property type="component" value="Unassembled WGS sequence"/>
</dbReference>
<dbReference type="Gene3D" id="3.10.580.10">
    <property type="entry name" value="CBS-domain"/>
    <property type="match status" value="1"/>
</dbReference>
<protein>
    <recommendedName>
        <fullName evidence="5">CNNM transmembrane domain-containing protein</fullName>
    </recommendedName>
</protein>
<keyword evidence="2 4" id="KW-1133">Transmembrane helix</keyword>
<dbReference type="InterPro" id="IPR002550">
    <property type="entry name" value="CNNM"/>
</dbReference>
<organism evidence="6 7">
    <name type="scientific">Durusdinium trenchii</name>
    <dbReference type="NCBI Taxonomy" id="1381693"/>
    <lineage>
        <taxon>Eukaryota</taxon>
        <taxon>Sar</taxon>
        <taxon>Alveolata</taxon>
        <taxon>Dinophyceae</taxon>
        <taxon>Suessiales</taxon>
        <taxon>Symbiodiniaceae</taxon>
        <taxon>Durusdinium</taxon>
    </lineage>
</organism>
<name>A0ABP0M3S2_9DINO</name>
<dbReference type="PANTHER" id="PTHR12064:SF97">
    <property type="entry name" value="METAL TRANSPORTER CNNM-5"/>
    <property type="match status" value="1"/>
</dbReference>
<dbReference type="SUPFAM" id="SSF54631">
    <property type="entry name" value="CBS-domain pair"/>
    <property type="match status" value="1"/>
</dbReference>
<keyword evidence="2 4" id="KW-0812">Transmembrane</keyword>
<feature type="transmembrane region" description="Helical" evidence="4">
    <location>
        <begin position="35"/>
        <end position="62"/>
    </location>
</feature>
<feature type="domain" description="CNNM transmembrane" evidence="5">
    <location>
        <begin position="31"/>
        <end position="227"/>
    </location>
</feature>
<dbReference type="InterPro" id="IPR045095">
    <property type="entry name" value="ACDP"/>
</dbReference>
<dbReference type="EMBL" id="CAXAMN010015447">
    <property type="protein sequence ID" value="CAK9045833.1"/>
    <property type="molecule type" value="Genomic_DNA"/>
</dbReference>
<evidence type="ECO:0000256" key="2">
    <source>
        <dbReference type="PROSITE-ProRule" id="PRU01193"/>
    </source>
</evidence>
<evidence type="ECO:0000313" key="6">
    <source>
        <dbReference type="EMBL" id="CAK9045833.1"/>
    </source>
</evidence>
<proteinExistence type="predicted"/>
<reference evidence="6 7" key="1">
    <citation type="submission" date="2024-02" db="EMBL/GenBank/DDBJ databases">
        <authorList>
            <person name="Chen Y."/>
            <person name="Shah S."/>
            <person name="Dougan E. K."/>
            <person name="Thang M."/>
            <person name="Chan C."/>
        </authorList>
    </citation>
    <scope>NUCLEOTIDE SEQUENCE [LARGE SCALE GENOMIC DNA]</scope>
</reference>
<dbReference type="InterPro" id="IPR046342">
    <property type="entry name" value="CBS_dom_sf"/>
</dbReference>
<accession>A0ABP0M3S2</accession>
<evidence type="ECO:0000256" key="1">
    <source>
        <dbReference type="ARBA" id="ARBA00022737"/>
    </source>
</evidence>
<keyword evidence="1" id="KW-0677">Repeat</keyword>
<dbReference type="PANTHER" id="PTHR12064">
    <property type="entry name" value="METAL TRANSPORTER CNNM"/>
    <property type="match status" value="1"/>
</dbReference>
<comment type="caution">
    <text evidence="6">The sequence shown here is derived from an EMBL/GenBank/DDBJ whole genome shotgun (WGS) entry which is preliminary data.</text>
</comment>
<gene>
    <name evidence="6" type="ORF">CCMP2556_LOCUS23891</name>
</gene>
<dbReference type="Pfam" id="PF01595">
    <property type="entry name" value="CNNM"/>
    <property type="match status" value="1"/>
</dbReference>
<keyword evidence="2 4" id="KW-0472">Membrane</keyword>
<keyword evidence="7" id="KW-1185">Reference proteome</keyword>
<evidence type="ECO:0000313" key="7">
    <source>
        <dbReference type="Proteomes" id="UP001642484"/>
    </source>
</evidence>
<sequence length="587" mass="65140">MCTAFTPRVKSGEEYKHLAQASHDDGLLRVGSHGFYKACLMALLCVVGAALAAGLTMGLVSIDPMEMEIIVKTEDKDMVEASAKQKLKKDQAAAERILPLIHDHHLLLVTLLLMNSIANEALPLFLDQIVPSWLAVVLSVSLVLMFGEIIPSAVFTGSEQLTMASRFAGLVSAFMFVLTPISWPIAKLLDRVLGADHKGRYNFAELRAIVSMHAGLRMGSDEEDQVVFKSHDDKELGIIFSLQPHSFTSESVVMFSETSEIPAKSTKLKVGQMYYASPCEPWSVDEASGPDMAFRLYSHRERNPDDLIIFKSGELTSGVFKLQERDEIKIMHGVMNLTHMTAQEALVPLRSAHMLDADAVINHDTLREIDSFGHSRIPVYRKHKHNVRGFILVKKLIMLTPEQLNGSLTFGDLHLFRMTLVHPGMLMLDLLNKFQDEKCHLGLVTSNPEAVEEAWAQHQEVPPDVHMMGLITLEDVIEKLIQENIEDESDILEKSGRSTKSLPLGSGVSPRKLGMDAKGSPRLLPAPAPTSNTLKAPLLAKRASEPPLNRQEPVERQVEIPDVGTESDLQRRRLQLMKTTAQPENVP</sequence>
<evidence type="ECO:0000256" key="3">
    <source>
        <dbReference type="SAM" id="MobiDB-lite"/>
    </source>
</evidence>
<evidence type="ECO:0000256" key="4">
    <source>
        <dbReference type="SAM" id="Phobius"/>
    </source>
</evidence>
<feature type="transmembrane region" description="Helical" evidence="4">
    <location>
        <begin position="167"/>
        <end position="186"/>
    </location>
</feature>
<evidence type="ECO:0000259" key="5">
    <source>
        <dbReference type="PROSITE" id="PS51846"/>
    </source>
</evidence>
<feature type="transmembrane region" description="Helical" evidence="4">
    <location>
        <begin position="132"/>
        <end position="155"/>
    </location>
</feature>